<dbReference type="EMBL" id="QTJV01000004">
    <property type="protein sequence ID" value="RFM34409.1"/>
    <property type="molecule type" value="Genomic_DNA"/>
</dbReference>
<reference evidence="1 2" key="1">
    <citation type="submission" date="2018-08" db="EMBL/GenBank/DDBJ databases">
        <title>Chitinophaga sp. K20C18050901, a novel bacterium isolated from forest soil.</title>
        <authorList>
            <person name="Wang C."/>
        </authorList>
    </citation>
    <scope>NUCLEOTIDE SEQUENCE [LARGE SCALE GENOMIC DNA]</scope>
    <source>
        <strain evidence="1 2">K20C18050901</strain>
    </source>
</reference>
<dbReference type="SUPFAM" id="SSF48371">
    <property type="entry name" value="ARM repeat"/>
    <property type="match status" value="1"/>
</dbReference>
<proteinExistence type="predicted"/>
<accession>A0A3E1P2J4</accession>
<name>A0A3E1P2J4_9BACT</name>
<sequence>MTAKKIILLLIPNWMIDFRQLDDSLNRLDLLAVAKYQLAEKIFAYKKVKFDAAEIEEHLDILTENKIIVEQSGNYLVGSENGLCYYFFTVFRNNMNLHLDATVNSIVTLFEKCDQFFSSGDHDASDFLHHLYQVTTLFHQRTYKPDYSTLAIYRENTDFIFSFYLNSIFEAFSLFELTSQEFAALINNLLLFLKYEDNVLDLQLMTFQQSIRQLTYSNPLLGREIANTLEANLSKKSVQCWGGIWNVLLMNSLEDLPLFLTKSDDADKLPFILEALTGIDFPQDKIEPVDSWFQGLGELKGEAKEKAPAFILSLLHCKATSEWSRREDYLNVLYRYANDSKPSIIHALLSRLLRFPIAEKNNLLLEVVGNEALDQRLLSLAEGILGHINDVLLYFSCVRKRFSKVLSSDAPFIHTARNLRHSNPGEFDKQLVTLLIDNSGRVRLMANRILGQLRRAFDSVTKLHFDVLTLDAKSQFKFFTSVLSEYLEPKYSLPLILDLVNSGNEVVREALICRLELLTEDYSNLVKEAIKNYWPVMSNEQQKLYNRVENYSKEFYNELHEKNLIRELDPFYTQMKYYKAFMSKYGKSFNQGLTKTVEQKSVFHKLFTKVEVAKGGGWKMESSNEISKFTTFSASMVFPRTLFINQDLFEYLRLASINEDWSNFLPQWIVTN</sequence>
<evidence type="ECO:0000313" key="1">
    <source>
        <dbReference type="EMBL" id="RFM34409.1"/>
    </source>
</evidence>
<organism evidence="1 2">
    <name type="scientific">Chitinophaga silvisoli</name>
    <dbReference type="NCBI Taxonomy" id="2291814"/>
    <lineage>
        <taxon>Bacteria</taxon>
        <taxon>Pseudomonadati</taxon>
        <taxon>Bacteroidota</taxon>
        <taxon>Chitinophagia</taxon>
        <taxon>Chitinophagales</taxon>
        <taxon>Chitinophagaceae</taxon>
        <taxon>Chitinophaga</taxon>
    </lineage>
</organism>
<protein>
    <submittedName>
        <fullName evidence="1">Uncharacterized protein</fullName>
    </submittedName>
</protein>
<dbReference type="Proteomes" id="UP000261174">
    <property type="component" value="Unassembled WGS sequence"/>
</dbReference>
<dbReference type="InterPro" id="IPR016024">
    <property type="entry name" value="ARM-type_fold"/>
</dbReference>
<dbReference type="AlphaFoldDB" id="A0A3E1P2J4"/>
<comment type="caution">
    <text evidence="1">The sequence shown here is derived from an EMBL/GenBank/DDBJ whole genome shotgun (WGS) entry which is preliminary data.</text>
</comment>
<gene>
    <name evidence="1" type="ORF">DXN04_14095</name>
</gene>
<keyword evidence="2" id="KW-1185">Reference proteome</keyword>
<dbReference type="RefSeq" id="WP_116853993.1">
    <property type="nucleotide sequence ID" value="NZ_QTJV01000004.1"/>
</dbReference>
<dbReference type="OrthoDB" id="1252358at2"/>
<evidence type="ECO:0000313" key="2">
    <source>
        <dbReference type="Proteomes" id="UP000261174"/>
    </source>
</evidence>